<dbReference type="Gene3D" id="3.30.70.1820">
    <property type="entry name" value="L1 transposable element, RRM domain"/>
    <property type="match status" value="1"/>
</dbReference>
<proteinExistence type="predicted"/>
<gene>
    <name evidence="1" type="ORF">NDU88_004470</name>
</gene>
<dbReference type="Gene3D" id="1.20.5.340">
    <property type="match status" value="1"/>
</dbReference>
<dbReference type="EMBL" id="JANPWB010000003">
    <property type="protein sequence ID" value="KAJ1200649.1"/>
    <property type="molecule type" value="Genomic_DNA"/>
</dbReference>
<dbReference type="InterPro" id="IPR004244">
    <property type="entry name" value="Transposase_22"/>
</dbReference>
<organism evidence="1 2">
    <name type="scientific">Pleurodeles waltl</name>
    <name type="common">Iberian ribbed newt</name>
    <dbReference type="NCBI Taxonomy" id="8319"/>
    <lineage>
        <taxon>Eukaryota</taxon>
        <taxon>Metazoa</taxon>
        <taxon>Chordata</taxon>
        <taxon>Craniata</taxon>
        <taxon>Vertebrata</taxon>
        <taxon>Euteleostomi</taxon>
        <taxon>Amphibia</taxon>
        <taxon>Batrachia</taxon>
        <taxon>Caudata</taxon>
        <taxon>Salamandroidea</taxon>
        <taxon>Salamandridae</taxon>
        <taxon>Pleurodelinae</taxon>
        <taxon>Pleurodeles</taxon>
    </lineage>
</organism>
<dbReference type="AlphaFoldDB" id="A0AAV7VKW7"/>
<evidence type="ECO:0000313" key="1">
    <source>
        <dbReference type="EMBL" id="KAJ1200649.1"/>
    </source>
</evidence>
<dbReference type="Proteomes" id="UP001066276">
    <property type="component" value="Chromosome 2_1"/>
</dbReference>
<keyword evidence="2" id="KW-1185">Reference proteome</keyword>
<accession>A0AAV7VKW7</accession>
<protein>
    <submittedName>
        <fullName evidence="1">Uncharacterized protein</fullName>
    </submittedName>
</protein>
<dbReference type="PANTHER" id="PTHR11505">
    <property type="entry name" value="L1 TRANSPOSABLE ELEMENT-RELATED"/>
    <property type="match status" value="1"/>
</dbReference>
<sequence length="227" mass="25451">MPPDRCEPYVLQSAQNGQSRQEPGQISVQPAQVEWPCGDGAEPEPEKGLDIPSGEAQDLHKILVAMQHSLTQIGSKIDSLSYRMDRMTECLDKHAERLDQSARRVSEVEDGQTELATSQVKLNKELNSLRLKVDDLETRRNNLHIVGVAEPTAIDNMEGFNERLLVQLLGRTTFSDLFVLETAHQSLATHPLPGAPPCPIIPRMLNYRDRNAALHRARELKTLQYEA</sequence>
<name>A0AAV7VKW7_PLEWA</name>
<reference evidence="1" key="1">
    <citation type="journal article" date="2022" name="bioRxiv">
        <title>Sequencing and chromosome-scale assembly of the giantPleurodeles waltlgenome.</title>
        <authorList>
            <person name="Brown T."/>
            <person name="Elewa A."/>
            <person name="Iarovenko S."/>
            <person name="Subramanian E."/>
            <person name="Araus A.J."/>
            <person name="Petzold A."/>
            <person name="Susuki M."/>
            <person name="Suzuki K.-i.T."/>
            <person name="Hayashi T."/>
            <person name="Toyoda A."/>
            <person name="Oliveira C."/>
            <person name="Osipova E."/>
            <person name="Leigh N.D."/>
            <person name="Simon A."/>
            <person name="Yun M.H."/>
        </authorList>
    </citation>
    <scope>NUCLEOTIDE SEQUENCE</scope>
    <source>
        <strain evidence="1">20211129_DDA</strain>
        <tissue evidence="1">Liver</tissue>
    </source>
</reference>
<comment type="caution">
    <text evidence="1">The sequence shown here is derived from an EMBL/GenBank/DDBJ whole genome shotgun (WGS) entry which is preliminary data.</text>
</comment>
<evidence type="ECO:0000313" key="2">
    <source>
        <dbReference type="Proteomes" id="UP001066276"/>
    </source>
</evidence>